<dbReference type="Pfam" id="PF00072">
    <property type="entry name" value="Response_reg"/>
    <property type="match status" value="1"/>
</dbReference>
<dbReference type="SUPFAM" id="SSF55874">
    <property type="entry name" value="ATPase domain of HSP90 chaperone/DNA topoisomerase II/histidine kinase"/>
    <property type="match status" value="1"/>
</dbReference>
<dbReference type="InterPro" id="IPR050595">
    <property type="entry name" value="Bact_response_regulator"/>
</dbReference>
<evidence type="ECO:0000313" key="5">
    <source>
        <dbReference type="Proteomes" id="UP000254771"/>
    </source>
</evidence>
<dbReference type="SUPFAM" id="SSF52172">
    <property type="entry name" value="CheY-like"/>
    <property type="match status" value="1"/>
</dbReference>
<evidence type="ECO:0000313" key="4">
    <source>
        <dbReference type="EMBL" id="RDH85166.1"/>
    </source>
</evidence>
<dbReference type="Pfam" id="PF13581">
    <property type="entry name" value="HATPase_c_2"/>
    <property type="match status" value="1"/>
</dbReference>
<comment type="caution">
    <text evidence="4">The sequence shown here is derived from an EMBL/GenBank/DDBJ whole genome shotgun (WGS) entry which is preliminary data.</text>
</comment>
<feature type="modified residue" description="4-aspartylphosphate" evidence="2">
    <location>
        <position position="58"/>
    </location>
</feature>
<evidence type="ECO:0000259" key="3">
    <source>
        <dbReference type="PROSITE" id="PS50110"/>
    </source>
</evidence>
<accession>A0A370DLY6</accession>
<dbReference type="EMBL" id="QFXE01000014">
    <property type="protein sequence ID" value="RDH85166.1"/>
    <property type="molecule type" value="Genomic_DNA"/>
</dbReference>
<dbReference type="PROSITE" id="PS50110">
    <property type="entry name" value="RESPONSE_REGULATORY"/>
    <property type="match status" value="1"/>
</dbReference>
<dbReference type="PANTHER" id="PTHR44591">
    <property type="entry name" value="STRESS RESPONSE REGULATOR PROTEIN 1"/>
    <property type="match status" value="1"/>
</dbReference>
<protein>
    <submittedName>
        <fullName evidence="4">Response regulator receiver protein</fullName>
    </submittedName>
</protein>
<dbReference type="Gene3D" id="3.40.50.2300">
    <property type="match status" value="1"/>
</dbReference>
<organism evidence="4 5">
    <name type="scientific">endosymbiont of Escarpia spicata</name>
    <dbReference type="NCBI Taxonomy" id="2200908"/>
    <lineage>
        <taxon>Bacteria</taxon>
        <taxon>Pseudomonadati</taxon>
        <taxon>Pseudomonadota</taxon>
        <taxon>Gammaproteobacteria</taxon>
        <taxon>sulfur-oxidizing symbionts</taxon>
    </lineage>
</organism>
<dbReference type="InterPro" id="IPR003594">
    <property type="entry name" value="HATPase_dom"/>
</dbReference>
<sequence length="303" mass="33904">MGESIPTILVVDDEVFNLEILSEHLEDAGYAPIGAENGRQAWNLLKETPERFDAVLLDRMMPEMDGMEVLARIKAHPTLSALPVILQTAKAAMEDVLEGLQAGAYYYLTKPFNNDQLLAILKTAIGDYQHYRVLQQETRHTSHALTLMDKGQFTFRTLKEGRDLVTLLSNAHPEAAKVVMGLSELVINAVEHGNLGITYDEKSRLNEEGTWKEEVERRLALPENATKTVSLSFERAGSEVRFLIQDQGDGFDWQEYLEMSPDRVFDTHGRGIAMAKMVSFDHLEYLGNGNQVVATITKNPANA</sequence>
<dbReference type="SMART" id="SM00448">
    <property type="entry name" value="REC"/>
    <property type="match status" value="1"/>
</dbReference>
<gene>
    <name evidence="4" type="ORF">DIZ78_11650</name>
</gene>
<dbReference type="Proteomes" id="UP000254771">
    <property type="component" value="Unassembled WGS sequence"/>
</dbReference>
<dbReference type="PANTHER" id="PTHR44591:SF3">
    <property type="entry name" value="RESPONSE REGULATORY DOMAIN-CONTAINING PROTEIN"/>
    <property type="match status" value="1"/>
</dbReference>
<dbReference type="InterPro" id="IPR036890">
    <property type="entry name" value="HATPase_C_sf"/>
</dbReference>
<keyword evidence="1 2" id="KW-0597">Phosphoprotein</keyword>
<dbReference type="InterPro" id="IPR011006">
    <property type="entry name" value="CheY-like_superfamily"/>
</dbReference>
<evidence type="ECO:0000256" key="1">
    <source>
        <dbReference type="ARBA" id="ARBA00022553"/>
    </source>
</evidence>
<dbReference type="CDD" id="cd16936">
    <property type="entry name" value="HATPase_RsbW-like"/>
    <property type="match status" value="1"/>
</dbReference>
<proteinExistence type="predicted"/>
<dbReference type="Gene3D" id="3.30.565.10">
    <property type="entry name" value="Histidine kinase-like ATPase, C-terminal domain"/>
    <property type="match status" value="1"/>
</dbReference>
<dbReference type="InterPro" id="IPR001789">
    <property type="entry name" value="Sig_transdc_resp-reg_receiver"/>
</dbReference>
<dbReference type="GO" id="GO:0000160">
    <property type="term" value="P:phosphorelay signal transduction system"/>
    <property type="evidence" value="ECO:0007669"/>
    <property type="project" value="InterPro"/>
</dbReference>
<feature type="domain" description="Response regulatory" evidence="3">
    <location>
        <begin position="7"/>
        <end position="125"/>
    </location>
</feature>
<dbReference type="AlphaFoldDB" id="A0A370DLY6"/>
<keyword evidence="5" id="KW-1185">Reference proteome</keyword>
<reference evidence="4 5" key="1">
    <citation type="journal article" date="2018" name="ISME J.">
        <title>Endosymbiont genomes yield clues of tubeworm success.</title>
        <authorList>
            <person name="Li Y."/>
            <person name="Liles M.R."/>
            <person name="Halanych K.M."/>
        </authorList>
    </citation>
    <scope>NUCLEOTIDE SEQUENCE [LARGE SCALE GENOMIC DNA]</scope>
    <source>
        <strain evidence="4">A1462</strain>
    </source>
</reference>
<evidence type="ECO:0000256" key="2">
    <source>
        <dbReference type="PROSITE-ProRule" id="PRU00169"/>
    </source>
</evidence>
<name>A0A370DLY6_9GAMM</name>
<dbReference type="CDD" id="cd17574">
    <property type="entry name" value="REC_OmpR"/>
    <property type="match status" value="1"/>
</dbReference>